<feature type="compositionally biased region" description="Polar residues" evidence="11">
    <location>
        <begin position="24"/>
        <end position="54"/>
    </location>
</feature>
<evidence type="ECO:0000259" key="12">
    <source>
        <dbReference type="PROSITE" id="PS50035"/>
    </source>
</evidence>
<reference evidence="14 17" key="1">
    <citation type="submission" date="2018-12" db="EMBL/GenBank/DDBJ databases">
        <title>Venturia inaequalis Genome Resource.</title>
        <authorList>
            <person name="Lichtner F.J."/>
        </authorList>
    </citation>
    <scope>NUCLEOTIDE SEQUENCE [LARGE SCALE GENOMIC DNA]</scope>
    <source>
        <strain evidence="14 17">120213</strain>
        <strain evidence="15">Bline_iso_100314</strain>
        <strain evidence="16 18">DMI_063113</strain>
    </source>
</reference>
<dbReference type="CDD" id="cd01254">
    <property type="entry name" value="PH_PLD"/>
    <property type="match status" value="1"/>
</dbReference>
<evidence type="ECO:0000256" key="9">
    <source>
        <dbReference type="ARBA" id="ARBA00074658"/>
    </source>
</evidence>
<feature type="compositionally biased region" description="Basic and acidic residues" evidence="11">
    <location>
        <begin position="784"/>
        <end position="795"/>
    </location>
</feature>
<evidence type="ECO:0000256" key="4">
    <source>
        <dbReference type="ARBA" id="ARBA00022737"/>
    </source>
</evidence>
<proteinExistence type="inferred from homology"/>
<dbReference type="EMBL" id="WNWR01000070">
    <property type="protein sequence ID" value="KAE9992120.1"/>
    <property type="molecule type" value="Genomic_DNA"/>
</dbReference>
<feature type="region of interest" description="Disordered" evidence="11">
    <location>
        <begin position="378"/>
        <end position="399"/>
    </location>
</feature>
<feature type="compositionally biased region" description="Basic and acidic residues" evidence="11">
    <location>
        <begin position="1370"/>
        <end position="1379"/>
    </location>
</feature>
<dbReference type="InterPro" id="IPR025202">
    <property type="entry name" value="PLD-like_dom"/>
</dbReference>
<dbReference type="EMBL" id="WNWQ01000040">
    <property type="protein sequence ID" value="KAE9982604.1"/>
    <property type="molecule type" value="Genomic_DNA"/>
</dbReference>
<evidence type="ECO:0000256" key="7">
    <source>
        <dbReference type="ARBA" id="ARBA00023098"/>
    </source>
</evidence>
<sequence length="1795" mass="202829">MSATTLKAGGALGSIGEAADDESLGSNVSPMTSPRLLSSITTKSKQEQQDSQPRLASPLRVEHSASASSLTTVGKNGKLLAPGHVVDHQKTSPTTEEESEFPFTAGPGVAGVHPTTDELVHRIDHATAGDVADRSTGLTPSIYNGTLSRKQTLEGDTTPQGRRSVQFIRPTNSEPGQGQAGHSREPSWVGENVEGTSKRDFKQLVSKLKALTSSSTGQGHSRNYSSSQLQASPMTTEEEATAALEEHRFGEDEGDADAEESAAEGSGKPGKSRKRRRFYREASEGPHTAPTTPKASKMSLYLRRAPTEGLQPTSSLNPVDELSHPRPPFILRRNTMPDVPENHRLAMSEDEGRDRLASERRLWRKGSAWMHNHSLSYSAAGPSNSTRPLRTGDESPEIKRPTGLRRLTAFGHDGAGDSLSPWRARTSTLSAQKWRQLKAGLKMLGARRREEHRIEHAKSAELMAELLAGAPAAVIFASMFQRDNYGHRKIPVLLEQLKVKITDSYKDEKEKHPVFRIELEYGSSLARMKWPIHRSLTDFFNLHTKYKTLGTIEKYSHMSRPTEKSKLPKFPKSGIPGLRTRMENQAISFEDEEDDEDEDGHTAGEQSGMEGEASGADRPGKGKRRQSSFNFGIRKKPAGPSRLNTSQSSALRSGSVSGPQGDRRQETFAERQRRKFEQYLEKLITFVMFRPDSNRLCKFLELSALGVRLATEGYHGKEGYLAIRAGRGVDVRGSKRDYNIFKERHALKWFLVRHSYLVCVDSPEEMNIFEVILVDNEFRIDKTKSSTRKRDEKPKALAKRAKASAKDPTGHHLRIINSERVYKLLAKNNDQLKQFEESIEFMASSTEWSQKHRHDSFAPVRQNVWAQPLVDGRDYMWNVSRAISMARDVIYIHDWWLSPELYLRRPAAIAQKWRLDRLLQRKAKEGVKIYVIMYRNVESAIPIDSQWSKFSLLNLDENVYVQRSPNQLRQNTFFWAHHEKVCVIDHCVAFCGGVDLCFGRWDTPNHPIADDKLTGFEQTDQPKDADHCQLWPGKDYSNPRVQDFYKLNQPYEEMYDRNKVPRMPWHDIGMQIIGQPARDLSRHFVQRWNFILRQRTPTRPTPFLLPPTDFLPADIEALGLNGTCEVQILRSASLWSLGTKVECSIMTAYVSMIENSDHFVYIENQFFITSCNVDATKIENKIGDALFERIVKAYENDENWRAVIIIPLMPGFQNTVKEADGSSVRLIMSCQYRSICRGESSLFGRLRARDIEPEDFIEFYALRSWGKIGPDQALVTEQLYIHAKVMIVDDRVAIIGSANINERSMLGSRDSEIAAIVRDTEMIPSQMGGEDYEVAKFAHDLRMRLMREHLGIDTDRCREEDLNDEQWQREFENDARENDYDADSVSSKESDRAVEKRLIENKHRLQEDLIAKQEQLHSFNHDVDWTQANNQNIRTTKKKTTDARVIGNQDHADDVLGQGFDRMVALGIPDGRDTAMDERGLEVLVSGSLSATEGKGSIASPVKPPPTTVKTRQRARTTADQEPAIMPPQMLRTNTFELGLPLRSQLPGLPVVDDTDISGPPLQRTLSAVSLEAVNPLLLGMKRPAVSDDCMRDPIIDSFFLDTWHVIAENNTRIFRQVFRCMPDNEVKNWAQYEEYEAYGERFKESQGVKHEKARGQTGPPGSGPMNETVGKFVNALDKAAPSAVEDEKDALNEKTEAPSTKGSKDKEKEAMPKKSNSTKRGRANTNRQRRRRATTKSSHRPFHADDENAMLSKHDAEELLKLVQGAVVVWPYDWLNSVDWRYMLDNAAPLEIYD</sequence>
<dbReference type="SMART" id="SM00312">
    <property type="entry name" value="PX"/>
    <property type="match status" value="1"/>
</dbReference>
<dbReference type="InterPro" id="IPR001736">
    <property type="entry name" value="PLipase_D/transphosphatidylase"/>
</dbReference>
<evidence type="ECO:0000256" key="5">
    <source>
        <dbReference type="ARBA" id="ARBA00022801"/>
    </source>
</evidence>
<feature type="region of interest" description="Disordered" evidence="11">
    <location>
        <begin position="1"/>
        <end position="114"/>
    </location>
</feature>
<dbReference type="GO" id="GO:0004630">
    <property type="term" value="F:phospholipase D activity"/>
    <property type="evidence" value="ECO:0007669"/>
    <property type="project" value="UniProtKB-EC"/>
</dbReference>
<dbReference type="InterPro" id="IPR036871">
    <property type="entry name" value="PX_dom_sf"/>
</dbReference>
<dbReference type="CDD" id="cd09138">
    <property type="entry name" value="PLDc_vPLD1_2_yPLD_like_1"/>
    <property type="match status" value="1"/>
</dbReference>
<name>A0A8H3YL41_VENIN</name>
<dbReference type="SUPFAM" id="SSF56024">
    <property type="entry name" value="Phospholipase D/nuclease"/>
    <property type="match status" value="2"/>
</dbReference>
<dbReference type="EC" id="3.1.4.4" evidence="3"/>
<keyword evidence="5" id="KW-0378">Hydrolase</keyword>
<feature type="compositionally biased region" description="Polar residues" evidence="11">
    <location>
        <begin position="211"/>
        <end position="234"/>
    </location>
</feature>
<feature type="region of interest" description="Disordered" evidence="11">
    <location>
        <begin position="557"/>
        <end position="669"/>
    </location>
</feature>
<organism evidence="14 17">
    <name type="scientific">Venturia inaequalis</name>
    <name type="common">Apple scab fungus</name>
    <dbReference type="NCBI Taxonomy" id="5025"/>
    <lineage>
        <taxon>Eukaryota</taxon>
        <taxon>Fungi</taxon>
        <taxon>Dikarya</taxon>
        <taxon>Ascomycota</taxon>
        <taxon>Pezizomycotina</taxon>
        <taxon>Dothideomycetes</taxon>
        <taxon>Pleosporomycetidae</taxon>
        <taxon>Venturiales</taxon>
        <taxon>Venturiaceae</taxon>
        <taxon>Venturia</taxon>
    </lineage>
</organism>
<evidence type="ECO:0000256" key="11">
    <source>
        <dbReference type="SAM" id="MobiDB-lite"/>
    </source>
</evidence>
<accession>A0A8H3YL41</accession>
<evidence type="ECO:0000313" key="17">
    <source>
        <dbReference type="Proteomes" id="UP000447873"/>
    </source>
</evidence>
<evidence type="ECO:0000256" key="1">
    <source>
        <dbReference type="ARBA" id="ARBA00000798"/>
    </source>
</evidence>
<dbReference type="FunFam" id="3.30.870.10:FF:000011">
    <property type="entry name" value="Phospholipase"/>
    <property type="match status" value="1"/>
</dbReference>
<gene>
    <name evidence="15" type="ORF">BLS_005741</name>
    <name evidence="16" type="ORF">EG327_010110</name>
    <name evidence="14" type="ORF">EG328_011114</name>
</gene>
<feature type="region of interest" description="Disordered" evidence="11">
    <location>
        <begin position="131"/>
        <end position="336"/>
    </location>
</feature>
<evidence type="ECO:0000256" key="10">
    <source>
        <dbReference type="ARBA" id="ARBA00079280"/>
    </source>
</evidence>
<feature type="region of interest" description="Disordered" evidence="11">
    <location>
        <begin position="1370"/>
        <end position="1393"/>
    </location>
</feature>
<dbReference type="CDD" id="cd09141">
    <property type="entry name" value="PLDc_vPLD1_2_yPLD_like_2"/>
    <property type="match status" value="1"/>
</dbReference>
<feature type="compositionally biased region" description="Polar residues" evidence="11">
    <location>
        <begin position="136"/>
        <end position="176"/>
    </location>
</feature>
<feature type="compositionally biased region" description="Basic and acidic residues" evidence="11">
    <location>
        <begin position="1690"/>
        <end position="1713"/>
    </location>
</feature>
<dbReference type="InterPro" id="IPR001683">
    <property type="entry name" value="PX_dom"/>
</dbReference>
<dbReference type="PROSITE" id="PS50035">
    <property type="entry name" value="PLD"/>
    <property type="match status" value="2"/>
</dbReference>
<dbReference type="InterPro" id="IPR015679">
    <property type="entry name" value="PLipase_D_fam"/>
</dbReference>
<dbReference type="Gene3D" id="3.30.1520.10">
    <property type="entry name" value="Phox-like domain"/>
    <property type="match status" value="1"/>
</dbReference>
<feature type="compositionally biased region" description="Polar residues" evidence="11">
    <location>
        <begin position="65"/>
        <end position="74"/>
    </location>
</feature>
<feature type="region of interest" description="Disordered" evidence="11">
    <location>
        <begin position="1645"/>
        <end position="1747"/>
    </location>
</feature>
<feature type="compositionally biased region" description="Polar residues" evidence="11">
    <location>
        <begin position="642"/>
        <end position="658"/>
    </location>
</feature>
<feature type="compositionally biased region" description="Polar residues" evidence="11">
    <location>
        <begin position="378"/>
        <end position="388"/>
    </location>
</feature>
<comment type="caution">
    <text evidence="14">The sequence shown here is derived from an EMBL/GenBank/DDBJ whole genome shotgun (WGS) entry which is preliminary data.</text>
</comment>
<comment type="catalytic activity">
    <reaction evidence="1">
        <text>a 1,2-diacyl-sn-glycero-3-phosphocholine + H2O = a 1,2-diacyl-sn-glycero-3-phosphate + choline + H(+)</text>
        <dbReference type="Rhea" id="RHEA:14445"/>
        <dbReference type="ChEBI" id="CHEBI:15354"/>
        <dbReference type="ChEBI" id="CHEBI:15377"/>
        <dbReference type="ChEBI" id="CHEBI:15378"/>
        <dbReference type="ChEBI" id="CHEBI:57643"/>
        <dbReference type="ChEBI" id="CHEBI:58608"/>
        <dbReference type="EC" id="3.1.4.4"/>
    </reaction>
</comment>
<dbReference type="PANTHER" id="PTHR18896:SF76">
    <property type="entry name" value="PHOSPHOLIPASE"/>
    <property type="match status" value="1"/>
</dbReference>
<evidence type="ECO:0000313" key="16">
    <source>
        <dbReference type="EMBL" id="KAE9992120.1"/>
    </source>
</evidence>
<comment type="similarity">
    <text evidence="2">Belongs to the phospholipase D family.</text>
</comment>
<evidence type="ECO:0000313" key="14">
    <source>
        <dbReference type="EMBL" id="KAE9963713.1"/>
    </source>
</evidence>
<evidence type="ECO:0000313" key="15">
    <source>
        <dbReference type="EMBL" id="KAE9982604.1"/>
    </source>
</evidence>
<evidence type="ECO:0000256" key="2">
    <source>
        <dbReference type="ARBA" id="ARBA00008664"/>
    </source>
</evidence>
<feature type="compositionally biased region" description="Basic and acidic residues" evidence="11">
    <location>
        <begin position="1645"/>
        <end position="1655"/>
    </location>
</feature>
<evidence type="ECO:0000259" key="13">
    <source>
        <dbReference type="PROSITE" id="PS50195"/>
    </source>
</evidence>
<dbReference type="PROSITE" id="PS50195">
    <property type="entry name" value="PX"/>
    <property type="match status" value="1"/>
</dbReference>
<dbReference type="SMART" id="SM00155">
    <property type="entry name" value="PLDc"/>
    <property type="match status" value="2"/>
</dbReference>
<feature type="region of interest" description="Disordered" evidence="11">
    <location>
        <begin position="1492"/>
        <end position="1519"/>
    </location>
</feature>
<feature type="compositionally biased region" description="Acidic residues" evidence="11">
    <location>
        <begin position="252"/>
        <end position="262"/>
    </location>
</feature>
<dbReference type="Proteomes" id="UP000490939">
    <property type="component" value="Unassembled WGS sequence"/>
</dbReference>
<dbReference type="GO" id="GO:0009395">
    <property type="term" value="P:phospholipid catabolic process"/>
    <property type="evidence" value="ECO:0007669"/>
    <property type="project" value="TreeGrafter"/>
</dbReference>
<protein>
    <recommendedName>
        <fullName evidence="9">Phospholipase D1</fullName>
        <ecNumber evidence="3">3.1.4.4</ecNumber>
    </recommendedName>
    <alternativeName>
        <fullName evidence="8">Choline phosphatase 1</fullName>
    </alternativeName>
    <alternativeName>
        <fullName evidence="10">Phosphatidylcholine-hydrolyzing phospholipase D1</fullName>
    </alternativeName>
</protein>
<feature type="compositionally biased region" description="Basic and acidic residues" evidence="11">
    <location>
        <begin position="390"/>
        <end position="399"/>
    </location>
</feature>
<feature type="domain" description="PX" evidence="13">
    <location>
        <begin position="493"/>
        <end position="707"/>
    </location>
</feature>
<keyword evidence="7" id="KW-0443">Lipid metabolism</keyword>
<dbReference type="EMBL" id="WNWS01000791">
    <property type="protein sequence ID" value="KAE9963713.1"/>
    <property type="molecule type" value="Genomic_DNA"/>
</dbReference>
<feature type="compositionally biased region" description="Acidic residues" evidence="11">
    <location>
        <begin position="589"/>
        <end position="599"/>
    </location>
</feature>
<evidence type="ECO:0000256" key="8">
    <source>
        <dbReference type="ARBA" id="ARBA00042228"/>
    </source>
</evidence>
<keyword evidence="18" id="KW-1185">Reference proteome</keyword>
<feature type="compositionally biased region" description="Basic and acidic residues" evidence="11">
    <location>
        <begin position="557"/>
        <end position="566"/>
    </location>
</feature>
<dbReference type="GO" id="GO:0035091">
    <property type="term" value="F:phosphatidylinositol binding"/>
    <property type="evidence" value="ECO:0007669"/>
    <property type="project" value="InterPro"/>
</dbReference>
<dbReference type="Gene3D" id="3.30.870.10">
    <property type="entry name" value="Endonuclease Chain A"/>
    <property type="match status" value="2"/>
</dbReference>
<evidence type="ECO:0000256" key="6">
    <source>
        <dbReference type="ARBA" id="ARBA00022963"/>
    </source>
</evidence>
<dbReference type="Proteomes" id="UP000433883">
    <property type="component" value="Unassembled WGS sequence"/>
</dbReference>
<evidence type="ECO:0000256" key="3">
    <source>
        <dbReference type="ARBA" id="ARBA00012027"/>
    </source>
</evidence>
<keyword evidence="6" id="KW-0442">Lipid degradation</keyword>
<dbReference type="Pfam" id="PF13091">
    <property type="entry name" value="PLDc_2"/>
    <property type="match status" value="1"/>
</dbReference>
<feature type="compositionally biased region" description="Basic residues" evidence="11">
    <location>
        <begin position="1717"/>
        <end position="1742"/>
    </location>
</feature>
<evidence type="ECO:0000313" key="18">
    <source>
        <dbReference type="Proteomes" id="UP000490939"/>
    </source>
</evidence>
<dbReference type="Proteomes" id="UP000447873">
    <property type="component" value="Unassembled WGS sequence"/>
</dbReference>
<feature type="domain" description="PLD phosphodiesterase" evidence="12">
    <location>
        <begin position="1277"/>
        <end position="1304"/>
    </location>
</feature>
<feature type="region of interest" description="Disordered" evidence="11">
    <location>
        <begin position="784"/>
        <end position="803"/>
    </location>
</feature>
<keyword evidence="4" id="KW-0677">Repeat</keyword>
<dbReference type="PANTHER" id="PTHR18896">
    <property type="entry name" value="PHOSPHOLIPASE D"/>
    <property type="match status" value="1"/>
</dbReference>
<feature type="domain" description="PLD phosphodiesterase" evidence="12">
    <location>
        <begin position="973"/>
        <end position="1000"/>
    </location>
</feature>